<dbReference type="InterPro" id="IPR050789">
    <property type="entry name" value="Diverse_Enzym_Activities"/>
</dbReference>
<reference evidence="2" key="2">
    <citation type="submission" date="2021-08" db="EMBL/GenBank/DDBJ databases">
        <authorList>
            <person name="Tani A."/>
            <person name="Ola A."/>
            <person name="Ogura Y."/>
            <person name="Katsura K."/>
            <person name="Hayashi T."/>
        </authorList>
    </citation>
    <scope>NUCLEOTIDE SEQUENCE</scope>
    <source>
        <strain evidence="2">DSM 17168</strain>
    </source>
</reference>
<dbReference type="RefSeq" id="WP_238238656.1">
    <property type="nucleotide sequence ID" value="NZ_BPQQ01000056.1"/>
</dbReference>
<proteinExistence type="predicted"/>
<evidence type="ECO:0000313" key="3">
    <source>
        <dbReference type="Proteomes" id="UP001055153"/>
    </source>
</evidence>
<accession>A0ABQ4SGS1</accession>
<dbReference type="Proteomes" id="UP001055153">
    <property type="component" value="Unassembled WGS sequence"/>
</dbReference>
<sequence>MQDPTPVTPEAVGLCSERLERIDAWMRAYVEAGKLAGLSVTVGRGGAVAWSRARGLCDLDRNRPMAPETIVRIYSMTKPLTSVAVMMLYEEGRFQLDDPVTRFLPEFRGMRVLTGGSRRKWESVPAERDITVRDLLTHTAGLTYGFMESTLVDAMYRDEGVDFQTAETSLAEVVAKAAALPLLSQPGAEWNYSIATDVLGHLVAVVSGIPFDVFLRERVIRRLGMRDTDFHVPPDKLDRFASNYAFGPDGRLALIDDAREGRYARPRAVASGGGGLVSTAADYARFCRFILNGGDLDGVRLLGRKSVALMTTNHLRGDLADMGQPRFSESSYSGIGFGLGFSVMLDPAKAQILGTPGEVAWGGAASTAFWIDPAEDLFVILLTQLMPSSALPLRRELRVLTYAALVDQAPSARR</sequence>
<name>A0ABQ4SGS1_9HYPH</name>
<reference evidence="2" key="1">
    <citation type="journal article" date="2021" name="Front. Microbiol.">
        <title>Comprehensive Comparative Genomics and Phenotyping of Methylobacterium Species.</title>
        <authorList>
            <person name="Alessa O."/>
            <person name="Ogura Y."/>
            <person name="Fujitani Y."/>
            <person name="Takami H."/>
            <person name="Hayashi T."/>
            <person name="Sahin N."/>
            <person name="Tani A."/>
        </authorList>
    </citation>
    <scope>NUCLEOTIDE SEQUENCE</scope>
    <source>
        <strain evidence="2">DSM 17168</strain>
    </source>
</reference>
<organism evidence="2 3">
    <name type="scientific">Methylobacterium isbiliense</name>
    <dbReference type="NCBI Taxonomy" id="315478"/>
    <lineage>
        <taxon>Bacteria</taxon>
        <taxon>Pseudomonadati</taxon>
        <taxon>Pseudomonadota</taxon>
        <taxon>Alphaproteobacteria</taxon>
        <taxon>Hyphomicrobiales</taxon>
        <taxon>Methylobacteriaceae</taxon>
        <taxon>Methylobacterium</taxon>
    </lineage>
</organism>
<dbReference type="InterPro" id="IPR012338">
    <property type="entry name" value="Beta-lactam/transpept-like"/>
</dbReference>
<dbReference type="PANTHER" id="PTHR43283:SF3">
    <property type="entry name" value="BETA-LACTAMASE FAMILY PROTEIN (AFU_ORTHOLOGUE AFUA_5G07500)"/>
    <property type="match status" value="1"/>
</dbReference>
<dbReference type="SUPFAM" id="SSF56601">
    <property type="entry name" value="beta-lactamase/transpeptidase-like"/>
    <property type="match status" value="1"/>
</dbReference>
<dbReference type="InterPro" id="IPR001466">
    <property type="entry name" value="Beta-lactam-related"/>
</dbReference>
<dbReference type="Pfam" id="PF00144">
    <property type="entry name" value="Beta-lactamase"/>
    <property type="match status" value="1"/>
</dbReference>
<dbReference type="EMBL" id="BPQQ01000056">
    <property type="protein sequence ID" value="GJE02426.1"/>
    <property type="molecule type" value="Genomic_DNA"/>
</dbReference>
<evidence type="ECO:0000259" key="1">
    <source>
        <dbReference type="Pfam" id="PF00144"/>
    </source>
</evidence>
<protein>
    <recommendedName>
        <fullName evidence="1">Beta-lactamase-related domain-containing protein</fullName>
    </recommendedName>
</protein>
<gene>
    <name evidence="2" type="ORF">GMJLKIPL_4375</name>
</gene>
<keyword evidence="3" id="KW-1185">Reference proteome</keyword>
<dbReference type="Gene3D" id="3.40.710.10">
    <property type="entry name" value="DD-peptidase/beta-lactamase superfamily"/>
    <property type="match status" value="1"/>
</dbReference>
<comment type="caution">
    <text evidence="2">The sequence shown here is derived from an EMBL/GenBank/DDBJ whole genome shotgun (WGS) entry which is preliminary data.</text>
</comment>
<evidence type="ECO:0000313" key="2">
    <source>
        <dbReference type="EMBL" id="GJE02426.1"/>
    </source>
</evidence>
<dbReference type="PANTHER" id="PTHR43283">
    <property type="entry name" value="BETA-LACTAMASE-RELATED"/>
    <property type="match status" value="1"/>
</dbReference>
<feature type="domain" description="Beta-lactamase-related" evidence="1">
    <location>
        <begin position="22"/>
        <end position="397"/>
    </location>
</feature>